<name>A0A6S6VDC7_9PLEO</name>
<protein>
    <submittedName>
        <fullName evidence="1">Retrovirus-related Pol polyprotein from transposon TNT 1-94</fullName>
    </submittedName>
</protein>
<proteinExistence type="predicted"/>
<gene>
    <name evidence="1" type="ORF">PTTW11_03278</name>
</gene>
<evidence type="ECO:0000313" key="1">
    <source>
        <dbReference type="EMBL" id="CAE7021532.1"/>
    </source>
</evidence>
<sequence>MRRQLHRVAKQLDYIAFRYATLLNIVAGKTPRPIAVVEGDEWDRQNDKALVMILSAVHADLTIHISSCDTATEAWKFLAGRFDRDTSNTSVQLFRSITNLRYHDGDDLRTHVDHFYTL</sequence>
<dbReference type="AlphaFoldDB" id="A0A6S6VDC7"/>
<evidence type="ECO:0000313" key="2">
    <source>
        <dbReference type="Proteomes" id="UP000472372"/>
    </source>
</evidence>
<dbReference type="Pfam" id="PF14223">
    <property type="entry name" value="Retrotran_gag_2"/>
    <property type="match status" value="1"/>
</dbReference>
<dbReference type="EMBL" id="HG992979">
    <property type="protein sequence ID" value="CAE7021532.1"/>
    <property type="molecule type" value="Genomic_DNA"/>
</dbReference>
<accession>A0A6S6VDC7</accession>
<dbReference type="Proteomes" id="UP000472372">
    <property type="component" value="Chromosome 3"/>
</dbReference>
<reference evidence="1" key="1">
    <citation type="submission" date="2021-02" db="EMBL/GenBank/DDBJ databases">
        <authorList>
            <person name="Syme A R."/>
            <person name="Syme A R."/>
            <person name="Moolhuijzen P."/>
        </authorList>
    </citation>
    <scope>NUCLEOTIDE SEQUENCE</scope>
    <source>
        <strain evidence="1">W1-1</strain>
    </source>
</reference>
<organism evidence="1 2">
    <name type="scientific">Pyrenophora teres f. teres</name>
    <dbReference type="NCBI Taxonomy" id="97479"/>
    <lineage>
        <taxon>Eukaryota</taxon>
        <taxon>Fungi</taxon>
        <taxon>Dikarya</taxon>
        <taxon>Ascomycota</taxon>
        <taxon>Pezizomycotina</taxon>
        <taxon>Dothideomycetes</taxon>
        <taxon>Pleosporomycetidae</taxon>
        <taxon>Pleosporales</taxon>
        <taxon>Pleosporineae</taxon>
        <taxon>Pleosporaceae</taxon>
        <taxon>Pyrenophora</taxon>
    </lineage>
</organism>